<feature type="compositionally biased region" description="Basic and acidic residues" evidence="5">
    <location>
        <begin position="862"/>
        <end position="874"/>
    </location>
</feature>
<dbReference type="Gene3D" id="3.40.50.300">
    <property type="entry name" value="P-loop containing nucleotide triphosphate hydrolases"/>
    <property type="match status" value="1"/>
</dbReference>
<dbReference type="EMBL" id="SKFG01000010">
    <property type="protein sequence ID" value="TCZ77012.1"/>
    <property type="molecule type" value="Genomic_DNA"/>
</dbReference>
<dbReference type="SUPFAM" id="SSF52540">
    <property type="entry name" value="P-loop containing nucleoside triphosphate hydrolases"/>
    <property type="match status" value="1"/>
</dbReference>
<feature type="coiled-coil region" evidence="4">
    <location>
        <begin position="430"/>
        <end position="492"/>
    </location>
</feature>
<feature type="region of interest" description="Disordered" evidence="5">
    <location>
        <begin position="862"/>
        <end position="887"/>
    </location>
</feature>
<evidence type="ECO:0000313" key="8">
    <source>
        <dbReference type="Proteomes" id="UP000295418"/>
    </source>
</evidence>
<feature type="coiled-coil region" evidence="4">
    <location>
        <begin position="744"/>
        <end position="809"/>
    </location>
</feature>
<evidence type="ECO:0000256" key="3">
    <source>
        <dbReference type="ARBA" id="ARBA00013368"/>
    </source>
</evidence>
<evidence type="ECO:0000313" key="7">
    <source>
        <dbReference type="EMBL" id="TCZ77012.1"/>
    </source>
</evidence>
<evidence type="ECO:0000259" key="6">
    <source>
        <dbReference type="Pfam" id="PF13476"/>
    </source>
</evidence>
<evidence type="ECO:0000256" key="4">
    <source>
        <dbReference type="SAM" id="Coils"/>
    </source>
</evidence>
<dbReference type="PANTHER" id="PTHR32114:SF2">
    <property type="entry name" value="ABC TRANSPORTER ABCH.3"/>
    <property type="match status" value="1"/>
</dbReference>
<dbReference type="GO" id="GO:0016887">
    <property type="term" value="F:ATP hydrolysis activity"/>
    <property type="evidence" value="ECO:0007669"/>
    <property type="project" value="InterPro"/>
</dbReference>
<dbReference type="InterPro" id="IPR027417">
    <property type="entry name" value="P-loop_NTPase"/>
</dbReference>
<dbReference type="OrthoDB" id="9795626at2"/>
<dbReference type="Pfam" id="PF13476">
    <property type="entry name" value="AAA_23"/>
    <property type="match status" value="1"/>
</dbReference>
<keyword evidence="8" id="KW-1185">Reference proteome</keyword>
<dbReference type="GO" id="GO:0006302">
    <property type="term" value="P:double-strand break repair"/>
    <property type="evidence" value="ECO:0007669"/>
    <property type="project" value="InterPro"/>
</dbReference>
<organism evidence="7 8">
    <name type="scientific">Paenibacillus albiflavus</name>
    <dbReference type="NCBI Taxonomy" id="2545760"/>
    <lineage>
        <taxon>Bacteria</taxon>
        <taxon>Bacillati</taxon>
        <taxon>Bacillota</taxon>
        <taxon>Bacilli</taxon>
        <taxon>Bacillales</taxon>
        <taxon>Paenibacillaceae</taxon>
        <taxon>Paenibacillus</taxon>
    </lineage>
</organism>
<dbReference type="InterPro" id="IPR038729">
    <property type="entry name" value="Rad50/SbcC_AAA"/>
</dbReference>
<gene>
    <name evidence="7" type="ORF">E0485_11095</name>
</gene>
<evidence type="ECO:0000256" key="5">
    <source>
        <dbReference type="SAM" id="MobiDB-lite"/>
    </source>
</evidence>
<comment type="similarity">
    <text evidence="1">Belongs to the SMC family. SbcC subfamily.</text>
</comment>
<feature type="compositionally biased region" description="Low complexity" evidence="5">
    <location>
        <begin position="875"/>
        <end position="887"/>
    </location>
</feature>
<name>A0A4V2WNW2_9BACL</name>
<dbReference type="Proteomes" id="UP000295418">
    <property type="component" value="Unassembled WGS sequence"/>
</dbReference>
<accession>A0A4V2WNW2</accession>
<evidence type="ECO:0000256" key="1">
    <source>
        <dbReference type="ARBA" id="ARBA00006930"/>
    </source>
</evidence>
<dbReference type="RefSeq" id="WP_132418112.1">
    <property type="nucleotide sequence ID" value="NZ_SKFG01000010.1"/>
</dbReference>
<comment type="subunit">
    <text evidence="2">Heterodimer of SbcC and SbcD.</text>
</comment>
<comment type="caution">
    <text evidence="7">The sequence shown here is derived from an EMBL/GenBank/DDBJ whole genome shotgun (WGS) entry which is preliminary data.</text>
</comment>
<proteinExistence type="inferred from homology"/>
<dbReference type="PANTHER" id="PTHR32114">
    <property type="entry name" value="ABC TRANSPORTER ABCH.3"/>
    <property type="match status" value="1"/>
</dbReference>
<dbReference type="AlphaFoldDB" id="A0A4V2WNW2"/>
<evidence type="ECO:0000256" key="2">
    <source>
        <dbReference type="ARBA" id="ARBA00011322"/>
    </source>
</evidence>
<feature type="domain" description="Rad50/SbcC-type AAA" evidence="6">
    <location>
        <begin position="6"/>
        <end position="284"/>
    </location>
</feature>
<protein>
    <recommendedName>
        <fullName evidence="3">Nuclease SbcCD subunit C</fullName>
    </recommendedName>
</protein>
<keyword evidence="4" id="KW-0175">Coiled coil</keyword>
<sequence>MKPINLKMAGLQSYREEQEIDFTKLCDAGVFGIFGPTGSGKSTILDAITLALFGRVERASGGTQGIMNQAENKLSVAFTFELTGAHGTLRYAIERQFKRNSDVSVNNTVSRLIQINADDEKIVLADKANEVTAEVQQILGLNMADFTRAVVLPQGKFAEFLLLAGKERRAMLQRLFHLERYGDQLSIKVNSKLKATDSLLTAIVAEQAGLGDASESALVQARSEAAECNQLAESARSLLTVKQQAVAAYKEVVDLQMESDKLHTELAEITQLEQEIAELESRIKLAERAERVRPYLEEWESAARLDQEKRENFQQAEKAIENSTERLNQSQSEFDTAHQALQSDEERLITRIEMLKAALDLQKQIAMEEAEASKLKARSELTFAELKQAELTHKQAGERKEKALLLQADLQNKLKAASVSIEQRQKIKEGTAIANDINASQRQLKELEQEAARSKSGLATWKNKRTQMDGQLTDLREEYRDLAFAFANLKEQNLFIERSARRSEQIFDQILLQLKQLRDKHERASLAVSLAKQLQSGEACPVCGSCEHPALADHYSDVHEQAEHELELAWSELMERCEQSLSHSRSLLMEHKGISIRTSALEQTIQVYGAAIEAEGQGRESYTEIAAVSGKLTLADDSSELSDLIIDSTIDEALSTALTYLTESYHTELSALQQLQSRMRENDDRFLELETLVSNRSKQVREFELELRDCISQERMLIEQQVIYETKLGELTAQLESHQSAWVKLFGQEELSSLEIEAAALEQQDRTADELRERIEKSGPILEGMQAELERLRQQVELLQRDHLLLTSQASGAAERAAAQLKTLRSRVGDEPVEGLISAATAALGALRERVHAARTAHEDARAAHAAAAERRSAAAEGASAAARALTSAERRLREALEA</sequence>
<reference evidence="7 8" key="1">
    <citation type="submission" date="2019-03" db="EMBL/GenBank/DDBJ databases">
        <authorList>
            <person name="Kim M.K.M."/>
        </authorList>
    </citation>
    <scope>NUCLEOTIDE SEQUENCE [LARGE SCALE GENOMIC DNA]</scope>
    <source>
        <strain evidence="7 8">18JY21-1</strain>
    </source>
</reference>
<feature type="coiled-coil region" evidence="4">
    <location>
        <begin position="358"/>
        <end position="387"/>
    </location>
</feature>
<feature type="non-terminal residue" evidence="7">
    <location>
        <position position="899"/>
    </location>
</feature>
<feature type="coiled-coil region" evidence="4">
    <location>
        <begin position="255"/>
        <end position="333"/>
    </location>
</feature>